<feature type="compositionally biased region" description="Basic and acidic residues" evidence="5">
    <location>
        <begin position="1261"/>
        <end position="1279"/>
    </location>
</feature>
<feature type="region of interest" description="Disordered" evidence="5">
    <location>
        <begin position="809"/>
        <end position="830"/>
    </location>
</feature>
<evidence type="ECO:0000256" key="1">
    <source>
        <dbReference type="ARBA" id="ARBA00004245"/>
    </source>
</evidence>
<protein>
    <recommendedName>
        <fullName evidence="7">GAR domain-containing protein</fullName>
    </recommendedName>
</protein>
<dbReference type="Proteomes" id="UP001182556">
    <property type="component" value="Unassembled WGS sequence"/>
</dbReference>
<keyword evidence="2" id="KW-0963">Cytoplasm</keyword>
<feature type="compositionally biased region" description="Polar residues" evidence="5">
    <location>
        <begin position="809"/>
        <end position="828"/>
    </location>
</feature>
<keyword evidence="6" id="KW-0472">Membrane</keyword>
<feature type="compositionally biased region" description="Low complexity" evidence="5">
    <location>
        <begin position="1319"/>
        <end position="1343"/>
    </location>
</feature>
<dbReference type="PROSITE" id="PS51460">
    <property type="entry name" value="GAR"/>
    <property type="match status" value="1"/>
</dbReference>
<organism evidence="8 9">
    <name type="scientific">Papiliotrema laurentii</name>
    <name type="common">Cryptococcus laurentii</name>
    <dbReference type="NCBI Taxonomy" id="5418"/>
    <lineage>
        <taxon>Eukaryota</taxon>
        <taxon>Fungi</taxon>
        <taxon>Dikarya</taxon>
        <taxon>Basidiomycota</taxon>
        <taxon>Agaricomycotina</taxon>
        <taxon>Tremellomycetes</taxon>
        <taxon>Tremellales</taxon>
        <taxon>Rhynchogastremaceae</taxon>
        <taxon>Papiliotrema</taxon>
    </lineage>
</organism>
<evidence type="ECO:0000256" key="3">
    <source>
        <dbReference type="ARBA" id="ARBA00023212"/>
    </source>
</evidence>
<feature type="transmembrane region" description="Helical" evidence="6">
    <location>
        <begin position="116"/>
        <end position="137"/>
    </location>
</feature>
<keyword evidence="9" id="KW-1185">Reference proteome</keyword>
<feature type="region of interest" description="Disordered" evidence="5">
    <location>
        <begin position="1240"/>
        <end position="1365"/>
    </location>
</feature>
<feature type="compositionally biased region" description="Polar residues" evidence="5">
    <location>
        <begin position="1522"/>
        <end position="1536"/>
    </location>
</feature>
<evidence type="ECO:0000313" key="9">
    <source>
        <dbReference type="Proteomes" id="UP001182556"/>
    </source>
</evidence>
<comment type="caution">
    <text evidence="8">The sequence shown here is derived from an EMBL/GenBank/DDBJ whole genome shotgun (WGS) entry which is preliminary data.</text>
</comment>
<dbReference type="InterPro" id="IPR036534">
    <property type="entry name" value="GAR_dom_sf"/>
</dbReference>
<dbReference type="SUPFAM" id="SSF143575">
    <property type="entry name" value="GAS2 domain-like"/>
    <property type="match status" value="1"/>
</dbReference>
<comment type="subcellular location">
    <subcellularLocation>
        <location evidence="1">Cytoplasm</location>
        <location evidence="1">Cytoskeleton</location>
    </subcellularLocation>
</comment>
<dbReference type="EMBL" id="JAODAN010000005">
    <property type="protein sequence ID" value="KAK1924091.1"/>
    <property type="molecule type" value="Genomic_DNA"/>
</dbReference>
<feature type="coiled-coil region" evidence="4">
    <location>
        <begin position="876"/>
        <end position="933"/>
    </location>
</feature>
<feature type="compositionally biased region" description="Low complexity" evidence="5">
    <location>
        <begin position="221"/>
        <end position="239"/>
    </location>
</feature>
<feature type="compositionally biased region" description="Pro residues" evidence="5">
    <location>
        <begin position="1546"/>
        <end position="1555"/>
    </location>
</feature>
<proteinExistence type="predicted"/>
<dbReference type="SMART" id="SM00243">
    <property type="entry name" value="GAS2"/>
    <property type="match status" value="1"/>
</dbReference>
<feature type="compositionally biased region" description="Low complexity" evidence="5">
    <location>
        <begin position="1556"/>
        <end position="1566"/>
    </location>
</feature>
<dbReference type="Gene3D" id="3.30.920.20">
    <property type="entry name" value="Gas2-like domain"/>
    <property type="match status" value="1"/>
</dbReference>
<reference evidence="8" key="1">
    <citation type="submission" date="2023-02" db="EMBL/GenBank/DDBJ databases">
        <title>Identification and recombinant expression of a fungal hydrolase from Papiliotrema laurentii that hydrolyzes apple cutin and clears colloidal polyester polyurethane.</title>
        <authorList>
            <consortium name="DOE Joint Genome Institute"/>
            <person name="Roman V.A."/>
            <person name="Bojanowski C."/>
            <person name="Crable B.R."/>
            <person name="Wagner D.N."/>
            <person name="Hung C.S."/>
            <person name="Nadeau L.J."/>
            <person name="Schratz L."/>
            <person name="Haridas S."/>
            <person name="Pangilinan J."/>
            <person name="Lipzen A."/>
            <person name="Na H."/>
            <person name="Yan M."/>
            <person name="Ng V."/>
            <person name="Grigoriev I.V."/>
            <person name="Spatafora J.W."/>
            <person name="Barlow D."/>
            <person name="Biffinger J."/>
            <person name="Kelley-Loughnane N."/>
            <person name="Varaljay V.A."/>
            <person name="Crookes-Goodson W.J."/>
        </authorList>
    </citation>
    <scope>NUCLEOTIDE SEQUENCE</scope>
    <source>
        <strain evidence="8">5307AH</strain>
    </source>
</reference>
<keyword evidence="6" id="KW-0812">Transmembrane</keyword>
<gene>
    <name evidence="8" type="ORF">DB88DRAFT_546163</name>
</gene>
<dbReference type="GO" id="GO:0008017">
    <property type="term" value="F:microtubule binding"/>
    <property type="evidence" value="ECO:0007669"/>
    <property type="project" value="InterPro"/>
</dbReference>
<feature type="region of interest" description="Disordered" evidence="5">
    <location>
        <begin position="215"/>
        <end position="258"/>
    </location>
</feature>
<evidence type="ECO:0000256" key="6">
    <source>
        <dbReference type="SAM" id="Phobius"/>
    </source>
</evidence>
<keyword evidence="6" id="KW-1133">Transmembrane helix</keyword>
<feature type="compositionally biased region" description="Polar residues" evidence="5">
    <location>
        <begin position="240"/>
        <end position="252"/>
    </location>
</feature>
<feature type="compositionally biased region" description="Basic and acidic residues" evidence="5">
    <location>
        <begin position="1603"/>
        <end position="1623"/>
    </location>
</feature>
<feature type="region of interest" description="Disordered" evidence="5">
    <location>
        <begin position="1476"/>
        <end position="1623"/>
    </location>
</feature>
<evidence type="ECO:0000256" key="2">
    <source>
        <dbReference type="ARBA" id="ARBA00022490"/>
    </source>
</evidence>
<evidence type="ECO:0000259" key="7">
    <source>
        <dbReference type="PROSITE" id="PS51460"/>
    </source>
</evidence>
<keyword evidence="4" id="KW-0175">Coiled coil</keyword>
<name>A0AAD9CXU4_PAPLA</name>
<dbReference type="Pfam" id="PF02187">
    <property type="entry name" value="GAS2"/>
    <property type="match status" value="1"/>
</dbReference>
<evidence type="ECO:0000256" key="5">
    <source>
        <dbReference type="SAM" id="MobiDB-lite"/>
    </source>
</evidence>
<feature type="domain" description="GAR" evidence="7">
    <location>
        <begin position="1368"/>
        <end position="1451"/>
    </location>
</feature>
<keyword evidence="3" id="KW-0206">Cytoskeleton</keyword>
<dbReference type="InterPro" id="IPR003108">
    <property type="entry name" value="GAR_dom"/>
</dbReference>
<evidence type="ECO:0000313" key="8">
    <source>
        <dbReference type="EMBL" id="KAK1924091.1"/>
    </source>
</evidence>
<accession>A0AAD9CXU4</accession>
<dbReference type="GO" id="GO:0005856">
    <property type="term" value="C:cytoskeleton"/>
    <property type="evidence" value="ECO:0007669"/>
    <property type="project" value="UniProtKB-SubCell"/>
</dbReference>
<sequence>MSSTTAEDELQDLSQADAQELRAFLEKRKWFEEKLKILEGIPPIHPFVHPQLSHTDCAAVSAGPVYRDFDHAKWCLPSETEIQAWSKEHAALEEEILAFDGGDLSRMKRKTRAATLLPLTPPSTQLVSITLALIVLVDRLMKLLRHRADLLELTALRLQWDKMRWQIMVETNKVRAEIDAIARGKARWVPPGEEKLQPDKYSGLAHPVTYAGEDGSPLNQLSTLPSSTSISSNLSEMSTNPVTPSKPVNSLNRAKRDSVSSMTSLAHSTNSPRRTFHLPLLHSSIVNLEIRQKNLSSTLLSRSGKLLDKMIDLAIPLKSLGGVDGPKEDQEGGGAVPDDLLDLQDELESEDAELSLRLAWCKQLEEQWKQADAHYLASARAQDALNALLQDLISALSRPATSSEHQRLSEILDDARRLLPEAIGPSFPRPSHPSYPEHDAHNDHLVHMLARSHADVESAFKEAQTGLEWYHKLTLASENLVELKERVEKDFRILQTEVNALEHGDPDHGRPSLSDPSFNFDDNTWVTEAPSRLLSIRASRETLQESNQRLAVQILRSRQIEQFVPRFLDTTSEKSIHNVVGQAADLSDLASEGVDRAQQACKAAEDDLAILPLLRNVLSSAPALRQGLKSLSEEATMTDDSLTVDSVTALADRLQLLRRDYTSNVDEPIQAIRHVLEQQGRALTSVDDQLTEITRDLGEAISGAQLRIDRLKSIMEQRIIINNIEAEAAEHTSRIELVQLAINAFVQGSVDAETSETTGEEMVIKAKTASDTIGEWVGGLAARVRFVEPLVEKALDIGDIDTDKGLNTSVDGTSSSSPIAGQAATNMNDLRGARNLEARRRVNEAAARVQSAVSHLDRSAQSAVPGRLRTKVVQELDNIDATLSQMSRDVDGAESRLDSLSTPMTPGKDMLDARNVLDELRDVENRLDSLLEAPAIDDLNSLLQSRIADIAELPSSHQETLMDMDDDLHKRLAVLAEVRQRAEALLLRFQSTIAKMPQAGETADHDGLVSDTIDSSDVFGTVANIYTKEQLEHDFRGSSIKELRKRLEQLQLDQILYPSKAALRSTPAYRQIPSSPVAKRIREELKVISLAFASSRQERLSPNETEEDVIALSSALQIAEEGSKRLDDLVAVSQSVKAADEAFSGLLDVLDEHDAAKESELQALADSAAKIVDTVHESSRPVRDDPRVISEVERIETAWKELDALVNDAVHPDSVSINSIGSVSDVSSSMASMALTSYRRPLTSASSRIASNPVGLPQRASEPRNRATSDTPSRIRVDSMRSGLPRLRKSSIGAQAPKTPVHPTPPAPRSGSSSIPRPTRLSAASTLTSTTPTNKNSTITPKTRVSNISSEAVGGGSVSRSRRGYVADPKSKLDVAVGKIVNKLKVDVPIRPVGLDSGDEWKDQSGKYWIGAEGRARLCFCRILRSKTVMVRVGGGWVELSKFLLDHFADSLAGWDPAMVGLAGIGIGSSTPIPITSASMATPKRSTPSATHLPYSNHKTAKHTPSMIPEPIGAPTPGRHVNLTSSSTRPELSTPQRRPLHDHPAPNSPLAPTIPLPSSGGSPLLPMHFIRKASESPPVRQKEKEQLAGRRSILGRSTSGNVRLEESPEKVASEERGMGRMDL</sequence>
<evidence type="ECO:0000256" key="4">
    <source>
        <dbReference type="SAM" id="Coils"/>
    </source>
</evidence>